<accession>A0ABY7VH14</accession>
<dbReference type="EC" id="2.7.13.3" evidence="3"/>
<dbReference type="InterPro" id="IPR011006">
    <property type="entry name" value="CheY-like_superfamily"/>
</dbReference>
<evidence type="ECO:0000256" key="8">
    <source>
        <dbReference type="ARBA" id="ARBA00022840"/>
    </source>
</evidence>
<dbReference type="CDD" id="cd00088">
    <property type="entry name" value="HPT"/>
    <property type="match status" value="1"/>
</dbReference>
<evidence type="ECO:0000256" key="3">
    <source>
        <dbReference type="ARBA" id="ARBA00012438"/>
    </source>
</evidence>
<dbReference type="SUPFAM" id="SSF47226">
    <property type="entry name" value="Histidine-containing phosphotransfer domain, HPT domain"/>
    <property type="match status" value="1"/>
</dbReference>
<dbReference type="InterPro" id="IPR001789">
    <property type="entry name" value="Sig_transdc_resp-reg_receiver"/>
</dbReference>
<feature type="domain" description="Response regulatory" evidence="17">
    <location>
        <begin position="676"/>
        <end position="795"/>
    </location>
</feature>
<dbReference type="SMART" id="SM00387">
    <property type="entry name" value="HATPase_c"/>
    <property type="match status" value="1"/>
</dbReference>
<dbReference type="PROSITE" id="PS50894">
    <property type="entry name" value="HPT"/>
    <property type="match status" value="1"/>
</dbReference>
<dbReference type="Gene3D" id="1.20.120.160">
    <property type="entry name" value="HPT domain"/>
    <property type="match status" value="1"/>
</dbReference>
<dbReference type="PRINTS" id="PR00344">
    <property type="entry name" value="BCTRLSENSOR"/>
</dbReference>
<feature type="transmembrane region" description="Helical" evidence="15">
    <location>
        <begin position="15"/>
        <end position="35"/>
    </location>
</feature>
<organism evidence="19 20">
    <name type="scientific">Thalassomonas haliotis</name>
    <dbReference type="NCBI Taxonomy" id="485448"/>
    <lineage>
        <taxon>Bacteria</taxon>
        <taxon>Pseudomonadati</taxon>
        <taxon>Pseudomonadota</taxon>
        <taxon>Gammaproteobacteria</taxon>
        <taxon>Alteromonadales</taxon>
        <taxon>Colwelliaceae</taxon>
        <taxon>Thalassomonas</taxon>
    </lineage>
</organism>
<dbReference type="InterPro" id="IPR036097">
    <property type="entry name" value="HisK_dim/P_sf"/>
</dbReference>
<dbReference type="SUPFAM" id="SSF55874">
    <property type="entry name" value="ATPase domain of HSP90 chaperone/DNA topoisomerase II/histidine kinase"/>
    <property type="match status" value="1"/>
</dbReference>
<feature type="domain" description="Histidine kinase" evidence="16">
    <location>
        <begin position="297"/>
        <end position="517"/>
    </location>
</feature>
<feature type="modified residue" description="Phosphohistidine" evidence="12">
    <location>
        <position position="879"/>
    </location>
</feature>
<gene>
    <name evidence="19" type="ORF">H3N35_04365</name>
</gene>
<evidence type="ECO:0000256" key="12">
    <source>
        <dbReference type="PROSITE-ProRule" id="PRU00110"/>
    </source>
</evidence>
<dbReference type="Gene3D" id="1.10.287.130">
    <property type="match status" value="1"/>
</dbReference>
<feature type="modified residue" description="4-aspartylphosphate" evidence="13">
    <location>
        <position position="725"/>
    </location>
</feature>
<dbReference type="SUPFAM" id="SSF52172">
    <property type="entry name" value="CheY-like"/>
    <property type="match status" value="1"/>
</dbReference>
<evidence type="ECO:0000256" key="14">
    <source>
        <dbReference type="SAM" id="Coils"/>
    </source>
</evidence>
<evidence type="ECO:0000256" key="6">
    <source>
        <dbReference type="ARBA" id="ARBA00022692"/>
    </source>
</evidence>
<evidence type="ECO:0000256" key="10">
    <source>
        <dbReference type="ARBA" id="ARBA00023012"/>
    </source>
</evidence>
<evidence type="ECO:0000256" key="13">
    <source>
        <dbReference type="PROSITE-ProRule" id="PRU00169"/>
    </source>
</evidence>
<evidence type="ECO:0000259" key="17">
    <source>
        <dbReference type="PROSITE" id="PS50110"/>
    </source>
</evidence>
<keyword evidence="7" id="KW-0547">Nucleotide-binding</keyword>
<dbReference type="Pfam" id="PF02518">
    <property type="entry name" value="HATPase_c"/>
    <property type="match status" value="1"/>
</dbReference>
<evidence type="ECO:0000256" key="11">
    <source>
        <dbReference type="ARBA" id="ARBA00023136"/>
    </source>
</evidence>
<dbReference type="Proteomes" id="UP001215231">
    <property type="component" value="Chromosome"/>
</dbReference>
<feature type="transmembrane region" description="Helical" evidence="15">
    <location>
        <begin position="166"/>
        <end position="184"/>
    </location>
</feature>
<evidence type="ECO:0000313" key="19">
    <source>
        <dbReference type="EMBL" id="WDE12712.1"/>
    </source>
</evidence>
<dbReference type="InterPro" id="IPR004358">
    <property type="entry name" value="Sig_transdc_His_kin-like_C"/>
</dbReference>
<evidence type="ECO:0000259" key="16">
    <source>
        <dbReference type="PROSITE" id="PS50109"/>
    </source>
</evidence>
<dbReference type="Gene3D" id="3.30.565.10">
    <property type="entry name" value="Histidine kinase-like ATPase, C-terminal domain"/>
    <property type="match status" value="1"/>
</dbReference>
<dbReference type="SMART" id="SM00448">
    <property type="entry name" value="REC"/>
    <property type="match status" value="1"/>
</dbReference>
<reference evidence="19 20" key="1">
    <citation type="journal article" date="2022" name="Mar. Drugs">
        <title>Bioassay-Guided Fractionation Leads to the Detection of Cholic Acid Generated by the Rare Thalassomonas sp.</title>
        <authorList>
            <person name="Pheiffer F."/>
            <person name="Schneider Y.K."/>
            <person name="Hansen E.H."/>
            <person name="Andersen J.H."/>
            <person name="Isaksson J."/>
            <person name="Busche T."/>
            <person name="R C."/>
            <person name="Kalinowski J."/>
            <person name="Zyl L.V."/>
            <person name="Trindade M."/>
        </authorList>
    </citation>
    <scope>NUCLEOTIDE SEQUENCE [LARGE SCALE GENOMIC DNA]</scope>
    <source>
        <strain evidence="19 20">A5K-61T</strain>
    </source>
</reference>
<evidence type="ECO:0000256" key="1">
    <source>
        <dbReference type="ARBA" id="ARBA00000085"/>
    </source>
</evidence>
<protein>
    <recommendedName>
        <fullName evidence="3">histidine kinase</fullName>
        <ecNumber evidence="3">2.7.13.3</ecNumber>
    </recommendedName>
</protein>
<dbReference type="PANTHER" id="PTHR45339">
    <property type="entry name" value="HYBRID SIGNAL TRANSDUCTION HISTIDINE KINASE J"/>
    <property type="match status" value="1"/>
</dbReference>
<keyword evidence="14" id="KW-0175">Coiled coil</keyword>
<keyword evidence="20" id="KW-1185">Reference proteome</keyword>
<keyword evidence="4" id="KW-1003">Cell membrane</keyword>
<evidence type="ECO:0000256" key="4">
    <source>
        <dbReference type="ARBA" id="ARBA00022475"/>
    </source>
</evidence>
<dbReference type="CDD" id="cd16922">
    <property type="entry name" value="HATPase_EvgS-ArcB-TorS-like"/>
    <property type="match status" value="1"/>
</dbReference>
<comment type="catalytic activity">
    <reaction evidence="1">
        <text>ATP + protein L-histidine = ADP + protein N-phospho-L-histidine.</text>
        <dbReference type="EC" id="2.7.13.3"/>
    </reaction>
</comment>
<feature type="domain" description="HPt" evidence="18">
    <location>
        <begin position="840"/>
        <end position="929"/>
    </location>
</feature>
<dbReference type="CDD" id="cd00082">
    <property type="entry name" value="HisKA"/>
    <property type="match status" value="1"/>
</dbReference>
<keyword evidence="9 15" id="KW-1133">Transmembrane helix</keyword>
<dbReference type="Pfam" id="PF00512">
    <property type="entry name" value="HisKA"/>
    <property type="match status" value="1"/>
</dbReference>
<dbReference type="CDD" id="cd17546">
    <property type="entry name" value="REC_hyHK_CKI1_RcsC-like"/>
    <property type="match status" value="1"/>
</dbReference>
<feature type="coiled-coil region" evidence="14">
    <location>
        <begin position="260"/>
        <end position="290"/>
    </location>
</feature>
<dbReference type="InterPro" id="IPR003594">
    <property type="entry name" value="HATPase_dom"/>
</dbReference>
<evidence type="ECO:0000256" key="2">
    <source>
        <dbReference type="ARBA" id="ARBA00004651"/>
    </source>
</evidence>
<dbReference type="InterPro" id="IPR008207">
    <property type="entry name" value="Sig_transdc_His_kin_Hpt_dom"/>
</dbReference>
<evidence type="ECO:0000259" key="18">
    <source>
        <dbReference type="PROSITE" id="PS50894"/>
    </source>
</evidence>
<dbReference type="Pfam" id="PF00072">
    <property type="entry name" value="Response_reg"/>
    <property type="match status" value="1"/>
</dbReference>
<dbReference type="InterPro" id="IPR036641">
    <property type="entry name" value="HPT_dom_sf"/>
</dbReference>
<keyword evidence="5 13" id="KW-0597">Phosphoprotein</keyword>
<keyword evidence="10" id="KW-0902">Two-component regulatory system</keyword>
<dbReference type="SUPFAM" id="SSF47384">
    <property type="entry name" value="Homodimeric domain of signal transducing histidine kinase"/>
    <property type="match status" value="1"/>
</dbReference>
<dbReference type="PANTHER" id="PTHR45339:SF1">
    <property type="entry name" value="HYBRID SIGNAL TRANSDUCTION HISTIDINE KINASE J"/>
    <property type="match status" value="1"/>
</dbReference>
<evidence type="ECO:0000313" key="20">
    <source>
        <dbReference type="Proteomes" id="UP001215231"/>
    </source>
</evidence>
<dbReference type="Gene3D" id="6.10.340.10">
    <property type="match status" value="1"/>
</dbReference>
<evidence type="ECO:0000256" key="15">
    <source>
        <dbReference type="SAM" id="Phobius"/>
    </source>
</evidence>
<keyword evidence="8" id="KW-0067">ATP-binding</keyword>
<evidence type="ECO:0000256" key="7">
    <source>
        <dbReference type="ARBA" id="ARBA00022741"/>
    </source>
</evidence>
<dbReference type="PROSITE" id="PS50110">
    <property type="entry name" value="RESPONSE_REGULATORY"/>
    <property type="match status" value="1"/>
</dbReference>
<dbReference type="RefSeq" id="WP_274053014.1">
    <property type="nucleotide sequence ID" value="NZ_CP059693.1"/>
</dbReference>
<dbReference type="Gene3D" id="3.40.50.2300">
    <property type="match status" value="1"/>
</dbReference>
<keyword evidence="6 15" id="KW-0812">Transmembrane</keyword>
<comment type="subcellular location">
    <subcellularLocation>
        <location evidence="2">Cell membrane</location>
        <topology evidence="2">Multi-pass membrane protein</topology>
    </subcellularLocation>
</comment>
<evidence type="ECO:0000256" key="5">
    <source>
        <dbReference type="ARBA" id="ARBA00022553"/>
    </source>
</evidence>
<dbReference type="PROSITE" id="PS50109">
    <property type="entry name" value="HIS_KIN"/>
    <property type="match status" value="1"/>
</dbReference>
<dbReference type="Pfam" id="PF01627">
    <property type="entry name" value="Hpt"/>
    <property type="match status" value="1"/>
</dbReference>
<proteinExistence type="predicted"/>
<name>A0ABY7VH14_9GAMM</name>
<dbReference type="InterPro" id="IPR036890">
    <property type="entry name" value="HATPase_C_sf"/>
</dbReference>
<dbReference type="InterPro" id="IPR003661">
    <property type="entry name" value="HisK_dim/P_dom"/>
</dbReference>
<sequence>MLGLFTHHSIRRRTWGFIMFACILALSFSLVLGFFNNLRSINKIEARFQQSMARTMEQNVKASLLFNHKESAQSLIDGFRDDPYLAFVAVLGADKQLFAATSPVNAAARVKRLFAQYRDASSASFALPGESRQAHISPIRSDENALLGYMVLISSGELYRELWQEYLITMLWEFLLVVVIAGLLSRQFSHTLSRPIVNTSAFINRVTREKNYALQIQDIEKNEIGQLQKGLNELIRMGKTWNNELQNFSNKLKQEVSARTRSLREAKQNLEVTVKELQKAKEAADAANLAKSQFLANMSHEIRTPMQGVLGMAELLSATELSSEQFQHLQTIKKSGQNLLYIINDVLDFSKIEQGHLTLSTGWYSLRDVLEESVTLLYGKAAEKGIELVANLPLLECEAFYFDRGRLNQVFVNLLSNAIKFTEYGQVKVSWQISLQEKQAEVAIAITDTGIGIHKHKQQQIFEAFQQADSTTTRIYGGTGLGLSISKLLIDKMAGNITAASEYGRGSCFTVALRLGRDLTAAPAPYFREHIFPGLKIALISPQANEAEVICQHCQFWGAECFWFQDIACFETRVIRRRTITGLKAILWDKQGAGGDSHPLEQIIDNFAGDKIPVILLDRHVHSASGSRKKYQHLNKPLTTKRLFQLAELLFANRPVTELNKKSEAQLDFVVRCPPHVLLADDNLVNQEYGQAVLSKLMCEFDIVDSGKKALQSYINKRYDLVLMDCQMPEMDGYSATLAIREYEDKHGRTRVPIIALTAHALSSEKQKCFDVQMDDYLCKPYGIRELVEVMNPYLAEEKQFVIKRDASAALKRTRGEKPQEAVIDKQKLDNIRALQKPDQENLLVKIIHRFFTDGEQMINQLNDNREQENFEALRACVHKFKTAARNLGGTGLGDLCERLEHHEAGDWQGIDELLAQIHQDYQGLLKALGDIRESEAAAQE</sequence>
<evidence type="ECO:0000256" key="9">
    <source>
        <dbReference type="ARBA" id="ARBA00022989"/>
    </source>
</evidence>
<keyword evidence="11 15" id="KW-0472">Membrane</keyword>
<dbReference type="InterPro" id="IPR005467">
    <property type="entry name" value="His_kinase_dom"/>
</dbReference>
<dbReference type="SMART" id="SM00388">
    <property type="entry name" value="HisKA"/>
    <property type="match status" value="1"/>
</dbReference>
<dbReference type="EMBL" id="CP059693">
    <property type="protein sequence ID" value="WDE12712.1"/>
    <property type="molecule type" value="Genomic_DNA"/>
</dbReference>